<dbReference type="RefSeq" id="WP_154372221.1">
    <property type="nucleotide sequence ID" value="NZ_WKJK01000001.1"/>
</dbReference>
<sequence length="122" mass="13323">MVPPSGQPLSGPVPLCRLDQLPDGGARGFDPDGAGEDTIFAVRRGAQVHVYRNDCPHNHRPLEYMRHRFLSADGSTIVCYAHSAHFRIEDGVCVHGPCLGQALQAVPARVEQGVVLLEYQRP</sequence>
<dbReference type="GO" id="GO:0046872">
    <property type="term" value="F:metal ion binding"/>
    <property type="evidence" value="ECO:0007669"/>
    <property type="project" value="UniProtKB-KW"/>
</dbReference>
<evidence type="ECO:0000256" key="4">
    <source>
        <dbReference type="ARBA" id="ARBA00023014"/>
    </source>
</evidence>
<organism evidence="6 7">
    <name type="scientific">Duganella guangzhouensis</name>
    <dbReference type="NCBI Taxonomy" id="2666084"/>
    <lineage>
        <taxon>Bacteria</taxon>
        <taxon>Pseudomonadati</taxon>
        <taxon>Pseudomonadota</taxon>
        <taxon>Betaproteobacteria</taxon>
        <taxon>Burkholderiales</taxon>
        <taxon>Oxalobacteraceae</taxon>
        <taxon>Telluria group</taxon>
        <taxon>Duganella</taxon>
    </lineage>
</organism>
<keyword evidence="2" id="KW-0479">Metal-binding</keyword>
<gene>
    <name evidence="6" type="ORF">GJ699_00955</name>
</gene>
<evidence type="ECO:0000256" key="1">
    <source>
        <dbReference type="ARBA" id="ARBA00022714"/>
    </source>
</evidence>
<comment type="caution">
    <text evidence="6">The sequence shown here is derived from an EMBL/GenBank/DDBJ whole genome shotgun (WGS) entry which is preliminary data.</text>
</comment>
<dbReference type="PANTHER" id="PTHR40261:SF1">
    <property type="entry name" value="RIESKE DOMAIN-CONTAINING PROTEIN"/>
    <property type="match status" value="1"/>
</dbReference>
<keyword evidence="7" id="KW-1185">Reference proteome</keyword>
<proteinExistence type="predicted"/>
<protein>
    <submittedName>
        <fullName evidence="6">Rieske 2Fe-2S domain-containing protein</fullName>
    </submittedName>
</protein>
<feature type="domain" description="Rieske" evidence="5">
    <location>
        <begin position="13"/>
        <end position="117"/>
    </location>
</feature>
<dbReference type="PROSITE" id="PS51296">
    <property type="entry name" value="RIESKE"/>
    <property type="match status" value="1"/>
</dbReference>
<dbReference type="Pfam" id="PF00355">
    <property type="entry name" value="Rieske"/>
    <property type="match status" value="1"/>
</dbReference>
<dbReference type="Proteomes" id="UP000433309">
    <property type="component" value="Unassembled WGS sequence"/>
</dbReference>
<evidence type="ECO:0000256" key="2">
    <source>
        <dbReference type="ARBA" id="ARBA00022723"/>
    </source>
</evidence>
<dbReference type="EMBL" id="WKJK01000001">
    <property type="protein sequence ID" value="MRW88548.1"/>
    <property type="molecule type" value="Genomic_DNA"/>
</dbReference>
<keyword evidence="3" id="KW-0408">Iron</keyword>
<dbReference type="GO" id="GO:0051537">
    <property type="term" value="F:2 iron, 2 sulfur cluster binding"/>
    <property type="evidence" value="ECO:0007669"/>
    <property type="project" value="UniProtKB-KW"/>
</dbReference>
<keyword evidence="1" id="KW-0001">2Fe-2S</keyword>
<dbReference type="Gene3D" id="2.102.10.10">
    <property type="entry name" value="Rieske [2Fe-2S] iron-sulphur domain"/>
    <property type="match status" value="1"/>
</dbReference>
<dbReference type="CDD" id="cd03467">
    <property type="entry name" value="Rieske"/>
    <property type="match status" value="1"/>
</dbReference>
<evidence type="ECO:0000313" key="6">
    <source>
        <dbReference type="EMBL" id="MRW88548.1"/>
    </source>
</evidence>
<dbReference type="AlphaFoldDB" id="A0A6I2KSB9"/>
<reference evidence="6 7" key="1">
    <citation type="submission" date="2019-11" db="EMBL/GenBank/DDBJ databases">
        <title>Novel species isolated from a subtropical stream in China.</title>
        <authorList>
            <person name="Lu H."/>
        </authorList>
    </citation>
    <scope>NUCLEOTIDE SEQUENCE [LARGE SCALE GENOMIC DNA]</scope>
    <source>
        <strain evidence="6 7">FT80W</strain>
    </source>
</reference>
<evidence type="ECO:0000313" key="7">
    <source>
        <dbReference type="Proteomes" id="UP000433309"/>
    </source>
</evidence>
<dbReference type="InterPro" id="IPR017941">
    <property type="entry name" value="Rieske_2Fe-2S"/>
</dbReference>
<name>A0A6I2KSB9_9BURK</name>
<dbReference type="SUPFAM" id="SSF50022">
    <property type="entry name" value="ISP domain"/>
    <property type="match status" value="1"/>
</dbReference>
<keyword evidence="4" id="KW-0411">Iron-sulfur</keyword>
<accession>A0A6I2KSB9</accession>
<evidence type="ECO:0000256" key="3">
    <source>
        <dbReference type="ARBA" id="ARBA00023004"/>
    </source>
</evidence>
<dbReference type="PANTHER" id="PTHR40261">
    <property type="match status" value="1"/>
</dbReference>
<dbReference type="InterPro" id="IPR036922">
    <property type="entry name" value="Rieske_2Fe-2S_sf"/>
</dbReference>
<evidence type="ECO:0000259" key="5">
    <source>
        <dbReference type="PROSITE" id="PS51296"/>
    </source>
</evidence>